<comment type="caution">
    <text evidence="1">The sequence shown here is derived from an EMBL/GenBank/DDBJ whole genome shotgun (WGS) entry which is preliminary data.</text>
</comment>
<gene>
    <name evidence="1" type="ORF">LIER_10365</name>
</gene>
<keyword evidence="2" id="KW-1185">Reference proteome</keyword>
<dbReference type="EMBL" id="BAABME010001838">
    <property type="protein sequence ID" value="GAA0151704.1"/>
    <property type="molecule type" value="Genomic_DNA"/>
</dbReference>
<name>A0AAV3PJ74_LITER</name>
<organism evidence="1 2">
    <name type="scientific">Lithospermum erythrorhizon</name>
    <name type="common">Purple gromwell</name>
    <name type="synonym">Lithospermum officinale var. erythrorhizon</name>
    <dbReference type="NCBI Taxonomy" id="34254"/>
    <lineage>
        <taxon>Eukaryota</taxon>
        <taxon>Viridiplantae</taxon>
        <taxon>Streptophyta</taxon>
        <taxon>Embryophyta</taxon>
        <taxon>Tracheophyta</taxon>
        <taxon>Spermatophyta</taxon>
        <taxon>Magnoliopsida</taxon>
        <taxon>eudicotyledons</taxon>
        <taxon>Gunneridae</taxon>
        <taxon>Pentapetalae</taxon>
        <taxon>asterids</taxon>
        <taxon>lamiids</taxon>
        <taxon>Boraginales</taxon>
        <taxon>Boraginaceae</taxon>
        <taxon>Boraginoideae</taxon>
        <taxon>Lithospermeae</taxon>
        <taxon>Lithospermum</taxon>
    </lineage>
</organism>
<dbReference type="Proteomes" id="UP001454036">
    <property type="component" value="Unassembled WGS sequence"/>
</dbReference>
<accession>A0AAV3PJ74</accession>
<reference evidence="1 2" key="1">
    <citation type="submission" date="2024-01" db="EMBL/GenBank/DDBJ databases">
        <title>The complete chloroplast genome sequence of Lithospermum erythrorhizon: insights into the phylogenetic relationship among Boraginaceae species and the maternal lineages of purple gromwells.</title>
        <authorList>
            <person name="Okada T."/>
            <person name="Watanabe K."/>
        </authorList>
    </citation>
    <scope>NUCLEOTIDE SEQUENCE [LARGE SCALE GENOMIC DNA]</scope>
</reference>
<sequence length="348" mass="39076">MIKRSLREQGVPVRHVKRELPIVNPSVEEVAVDSPMENQYHDDIVVVFYTTSKSKRRNRASVAAWEKKIATLGRRGRQSRKERERPKGQVLIKLGSVPKKRNGVVVSESKSLVRGNNFFLDDVVDESEEEDADEILRKRSKGKLKINDNRNRVNTRRIAKDVPDVPFEGVDFNSEEHEARWKFICARNILPERYMSDITYNNQTYIDILEGACMLVVLADIGPYWPKMVKEFVCNVSADIVDPDSPWITSATLKLADIVGELTGNALTTWTTKGQLQASSLSLKYAMLHKIAIATLVPTSINDPVTTSTAAPAAPTAAETFKSPMQFLFFGHVLTVGLTMVSVNDRVF</sequence>
<dbReference type="AlphaFoldDB" id="A0AAV3PJ74"/>
<evidence type="ECO:0000313" key="1">
    <source>
        <dbReference type="EMBL" id="GAA0151704.1"/>
    </source>
</evidence>
<proteinExistence type="predicted"/>
<evidence type="ECO:0000313" key="2">
    <source>
        <dbReference type="Proteomes" id="UP001454036"/>
    </source>
</evidence>
<protein>
    <submittedName>
        <fullName evidence="1">Uncharacterized protein</fullName>
    </submittedName>
</protein>